<keyword evidence="2" id="KW-0378">Hydrolase</keyword>
<keyword evidence="2" id="KW-0255">Endonuclease</keyword>
<dbReference type="PANTHER" id="PTHR30015">
    <property type="entry name" value="MRR RESTRICTION SYSTEM PROTEIN"/>
    <property type="match status" value="1"/>
</dbReference>
<reference evidence="2 3" key="1">
    <citation type="submission" date="2024-09" db="EMBL/GenBank/DDBJ databases">
        <authorList>
            <person name="Lee S.D."/>
        </authorList>
    </citation>
    <scope>NUCLEOTIDE SEQUENCE [LARGE SCALE GENOMIC DNA]</scope>
    <source>
        <strain evidence="2 3">N1-5</strain>
    </source>
</reference>
<proteinExistence type="predicted"/>
<dbReference type="SUPFAM" id="SSF52980">
    <property type="entry name" value="Restriction endonuclease-like"/>
    <property type="match status" value="1"/>
</dbReference>
<organism evidence="2 3">
    <name type="scientific">Streptacidiphilus cavernicola</name>
    <dbReference type="NCBI Taxonomy" id="3342716"/>
    <lineage>
        <taxon>Bacteria</taxon>
        <taxon>Bacillati</taxon>
        <taxon>Actinomycetota</taxon>
        <taxon>Actinomycetes</taxon>
        <taxon>Kitasatosporales</taxon>
        <taxon>Streptomycetaceae</taxon>
        <taxon>Streptacidiphilus</taxon>
    </lineage>
</organism>
<dbReference type="InterPro" id="IPR007560">
    <property type="entry name" value="Restrct_endonuc_IV_Mrr"/>
</dbReference>
<comment type="caution">
    <text evidence="2">The sequence shown here is derived from an EMBL/GenBank/DDBJ whole genome shotgun (WGS) entry which is preliminary data.</text>
</comment>
<dbReference type="Pfam" id="PF04471">
    <property type="entry name" value="Mrr_cat"/>
    <property type="match status" value="1"/>
</dbReference>
<evidence type="ECO:0000259" key="1">
    <source>
        <dbReference type="Pfam" id="PF04471"/>
    </source>
</evidence>
<dbReference type="InterPro" id="IPR052906">
    <property type="entry name" value="Type_IV_Methyl-Rstrct_Enzyme"/>
</dbReference>
<dbReference type="PANTHER" id="PTHR30015:SF6">
    <property type="entry name" value="SLL1429 PROTEIN"/>
    <property type="match status" value="1"/>
</dbReference>
<dbReference type="EMBL" id="JBHEZZ010000023">
    <property type="protein sequence ID" value="MFC1405789.1"/>
    <property type="molecule type" value="Genomic_DNA"/>
</dbReference>
<dbReference type="GO" id="GO:0004519">
    <property type="term" value="F:endonuclease activity"/>
    <property type="evidence" value="ECO:0007669"/>
    <property type="project" value="UniProtKB-KW"/>
</dbReference>
<accession>A0ABV6UWE2</accession>
<dbReference type="InterPro" id="IPR011335">
    <property type="entry name" value="Restrct_endonuc-II-like"/>
</dbReference>
<dbReference type="RefSeq" id="WP_051726410.1">
    <property type="nucleotide sequence ID" value="NZ_JBHEZZ010000023.1"/>
</dbReference>
<evidence type="ECO:0000313" key="2">
    <source>
        <dbReference type="EMBL" id="MFC1405789.1"/>
    </source>
</evidence>
<feature type="domain" description="Restriction endonuclease type IV Mrr" evidence="1">
    <location>
        <begin position="1"/>
        <end position="112"/>
    </location>
</feature>
<keyword evidence="2" id="KW-0540">Nuclease</keyword>
<dbReference type="Proteomes" id="UP001592528">
    <property type="component" value="Unassembled WGS sequence"/>
</dbReference>
<keyword evidence="3" id="KW-1185">Reference proteome</keyword>
<protein>
    <submittedName>
        <fullName evidence="2">Restriction endonuclease</fullName>
    </submittedName>
</protein>
<gene>
    <name evidence="2" type="ORF">ACEZDJ_31315</name>
</gene>
<dbReference type="Gene3D" id="3.40.1350.10">
    <property type="match status" value="1"/>
</dbReference>
<sequence>MSFTQFELAVADLAERDGFTIEQACGGVNDRGADVIAVAPDGRTRVVIQCKHTRRGKSVGAPVLYALNGTARPVHGADVVVAITNGSFSEPAIDFADSQQIKLIGHYLLRQWATWGTPLAEVLCLENQPVPPVRPAREALNWSEIWSKLLSQQQQKAAAPV</sequence>
<dbReference type="InterPro" id="IPR011856">
    <property type="entry name" value="tRNA_endonuc-like_dom_sf"/>
</dbReference>
<evidence type="ECO:0000313" key="3">
    <source>
        <dbReference type="Proteomes" id="UP001592528"/>
    </source>
</evidence>
<name>A0ABV6UWE2_9ACTN</name>